<feature type="transmembrane region" description="Helical" evidence="7">
    <location>
        <begin position="16"/>
        <end position="36"/>
    </location>
</feature>
<evidence type="ECO:0000313" key="10">
    <source>
        <dbReference type="Proteomes" id="UP000465306"/>
    </source>
</evidence>
<dbReference type="PANTHER" id="PTHR48020:SF12">
    <property type="entry name" value="PROTON MYO-INOSITOL COTRANSPORTER"/>
    <property type="match status" value="1"/>
</dbReference>
<evidence type="ECO:0000256" key="1">
    <source>
        <dbReference type="ARBA" id="ARBA00004651"/>
    </source>
</evidence>
<evidence type="ECO:0000256" key="7">
    <source>
        <dbReference type="SAM" id="Phobius"/>
    </source>
</evidence>
<comment type="similarity">
    <text evidence="2">Belongs to the major facilitator superfamily. Sugar transporter (TC 2.A.1.1) family.</text>
</comment>
<feature type="transmembrane region" description="Helical" evidence="7">
    <location>
        <begin position="257"/>
        <end position="279"/>
    </location>
</feature>
<feature type="transmembrane region" description="Helical" evidence="7">
    <location>
        <begin position="56"/>
        <end position="77"/>
    </location>
</feature>
<accession>A0ABQ1BSX5</accession>
<keyword evidence="4 7" id="KW-0812">Transmembrane</keyword>
<dbReference type="InterPro" id="IPR036259">
    <property type="entry name" value="MFS_trans_sf"/>
</dbReference>
<evidence type="ECO:0000256" key="2">
    <source>
        <dbReference type="ARBA" id="ARBA00010992"/>
    </source>
</evidence>
<feature type="transmembrane region" description="Helical" evidence="7">
    <location>
        <begin position="147"/>
        <end position="167"/>
    </location>
</feature>
<dbReference type="InterPro" id="IPR020846">
    <property type="entry name" value="MFS_dom"/>
</dbReference>
<evidence type="ECO:0000256" key="5">
    <source>
        <dbReference type="ARBA" id="ARBA00022989"/>
    </source>
</evidence>
<dbReference type="PANTHER" id="PTHR48020">
    <property type="entry name" value="PROTON MYO-INOSITOL COTRANSPORTER"/>
    <property type="match status" value="1"/>
</dbReference>
<name>A0ABQ1BSX5_9MYCO</name>
<keyword evidence="6 7" id="KW-0472">Membrane</keyword>
<reference evidence="9 10" key="1">
    <citation type="journal article" date="2019" name="Emerg. Microbes Infect.">
        <title>Comprehensive subspecies identification of 175 nontuberculous mycobacteria species based on 7547 genomic profiles.</title>
        <authorList>
            <person name="Matsumoto Y."/>
            <person name="Kinjo T."/>
            <person name="Motooka D."/>
            <person name="Nabeya D."/>
            <person name="Jung N."/>
            <person name="Uechi K."/>
            <person name="Horii T."/>
            <person name="Iida T."/>
            <person name="Fujita J."/>
            <person name="Nakamura S."/>
        </authorList>
    </citation>
    <scope>NUCLEOTIDE SEQUENCE [LARGE SCALE GENOMIC DNA]</scope>
    <source>
        <strain evidence="9 10">JCM 13573</strain>
    </source>
</reference>
<dbReference type="EMBL" id="BLKU01000005">
    <property type="protein sequence ID" value="GFG66722.1"/>
    <property type="molecule type" value="Genomic_DNA"/>
</dbReference>
<dbReference type="PROSITE" id="PS00217">
    <property type="entry name" value="SUGAR_TRANSPORT_2"/>
    <property type="match status" value="1"/>
</dbReference>
<organism evidence="9 10">
    <name type="scientific">Mycobacterium kubicae</name>
    <dbReference type="NCBI Taxonomy" id="120959"/>
    <lineage>
        <taxon>Bacteria</taxon>
        <taxon>Bacillati</taxon>
        <taxon>Actinomycetota</taxon>
        <taxon>Actinomycetes</taxon>
        <taxon>Mycobacteriales</taxon>
        <taxon>Mycobacteriaceae</taxon>
        <taxon>Mycobacterium</taxon>
        <taxon>Mycobacterium simiae complex</taxon>
    </lineage>
</organism>
<dbReference type="InterPro" id="IPR005829">
    <property type="entry name" value="Sugar_transporter_CS"/>
</dbReference>
<feature type="transmembrane region" description="Helical" evidence="7">
    <location>
        <begin position="173"/>
        <end position="194"/>
    </location>
</feature>
<evidence type="ECO:0000256" key="4">
    <source>
        <dbReference type="ARBA" id="ARBA00022692"/>
    </source>
</evidence>
<keyword evidence="10" id="KW-1185">Reference proteome</keyword>
<feature type="domain" description="Major facilitator superfamily (MFS) profile" evidence="8">
    <location>
        <begin position="23"/>
        <end position="325"/>
    </location>
</feature>
<dbReference type="Gene3D" id="1.20.1250.20">
    <property type="entry name" value="MFS general substrate transporter like domains"/>
    <property type="match status" value="1"/>
</dbReference>
<comment type="subcellular location">
    <subcellularLocation>
        <location evidence="1">Cell membrane</location>
        <topology evidence="1">Multi-pass membrane protein</topology>
    </subcellularLocation>
</comment>
<dbReference type="SUPFAM" id="SSF103473">
    <property type="entry name" value="MFS general substrate transporter"/>
    <property type="match status" value="1"/>
</dbReference>
<evidence type="ECO:0000313" key="9">
    <source>
        <dbReference type="EMBL" id="GFG66722.1"/>
    </source>
</evidence>
<dbReference type="PROSITE" id="PS50850">
    <property type="entry name" value="MFS"/>
    <property type="match status" value="1"/>
</dbReference>
<feature type="transmembrane region" description="Helical" evidence="7">
    <location>
        <begin position="114"/>
        <end position="135"/>
    </location>
</feature>
<dbReference type="InterPro" id="IPR005828">
    <property type="entry name" value="MFS_sugar_transport-like"/>
</dbReference>
<dbReference type="InterPro" id="IPR050814">
    <property type="entry name" value="Myo-inositol_Transporter"/>
</dbReference>
<sequence length="325" mass="34381">MTTSKSEVTRGARGQLTGSVLLVALVPAISGALYGYDTGIISGALLRITKDFGIAAGWKQVIAASILLGAVIGALVCSRLSDTHGRKTTLVLLAAVFVVGALWCALSPNPVLLSVGRVVLGFAVGGATQTAPIYVAELAPKKYRGRLVLCFQIAIGVGILIATIVGASESIPWRWSIGIAAVPGAVMLGLLLRLPESPRWLVKRGDRDAARRMLERTRPPGYDVSEELDEMAQLALEEQTATTRGWSGLRERWVRPALVLGCGIAVFTQLSGIEMIIYYSPTILTDNGFDTAVALRVSVGLGFSYLLASWSASLSSTRWGDAGSP</sequence>
<comment type="caution">
    <text evidence="9">The sequence shown here is derived from an EMBL/GenBank/DDBJ whole genome shotgun (WGS) entry which is preliminary data.</text>
</comment>
<dbReference type="Pfam" id="PF00083">
    <property type="entry name" value="Sugar_tr"/>
    <property type="match status" value="1"/>
</dbReference>
<dbReference type="PRINTS" id="PR00171">
    <property type="entry name" value="SUGRTRNSPORT"/>
</dbReference>
<proteinExistence type="inferred from homology"/>
<keyword evidence="5 7" id="KW-1133">Transmembrane helix</keyword>
<keyword evidence="3" id="KW-0813">Transport</keyword>
<evidence type="ECO:0000256" key="3">
    <source>
        <dbReference type="ARBA" id="ARBA00022448"/>
    </source>
</evidence>
<feature type="transmembrane region" description="Helical" evidence="7">
    <location>
        <begin position="89"/>
        <end position="108"/>
    </location>
</feature>
<dbReference type="Proteomes" id="UP000465306">
    <property type="component" value="Unassembled WGS sequence"/>
</dbReference>
<protein>
    <recommendedName>
        <fullName evidence="8">Major facilitator superfamily (MFS) profile domain-containing protein</fullName>
    </recommendedName>
</protein>
<dbReference type="InterPro" id="IPR003663">
    <property type="entry name" value="Sugar/inositol_transpt"/>
</dbReference>
<gene>
    <name evidence="9" type="ORF">MKUB_42120</name>
</gene>
<evidence type="ECO:0000259" key="8">
    <source>
        <dbReference type="PROSITE" id="PS50850"/>
    </source>
</evidence>
<feature type="transmembrane region" description="Helical" evidence="7">
    <location>
        <begin position="291"/>
        <end position="308"/>
    </location>
</feature>
<evidence type="ECO:0000256" key="6">
    <source>
        <dbReference type="ARBA" id="ARBA00023136"/>
    </source>
</evidence>